<evidence type="ECO:0000313" key="2">
    <source>
        <dbReference type="EMBL" id="RVU28529.1"/>
    </source>
</evidence>
<keyword evidence="3" id="KW-1185">Reference proteome</keyword>
<evidence type="ECO:0000313" key="3">
    <source>
        <dbReference type="Proteomes" id="UP000283128"/>
    </source>
</evidence>
<proteinExistence type="predicted"/>
<evidence type="ECO:0000256" key="1">
    <source>
        <dbReference type="SAM" id="MobiDB-lite"/>
    </source>
</evidence>
<name>A0A437Q211_9ACTN</name>
<protein>
    <submittedName>
        <fullName evidence="2">Uncharacterized protein</fullName>
    </submittedName>
</protein>
<dbReference type="EMBL" id="RZYA01000001">
    <property type="protein sequence ID" value="RVU28529.1"/>
    <property type="molecule type" value="Genomic_DNA"/>
</dbReference>
<comment type="caution">
    <text evidence="2">The sequence shown here is derived from an EMBL/GenBank/DDBJ whole genome shotgun (WGS) entry which is preliminary data.</text>
</comment>
<dbReference type="Proteomes" id="UP000283128">
    <property type="component" value="Unassembled WGS sequence"/>
</dbReference>
<sequence length="104" mass="11406">MASRACRQIPVVRPEGGTRGVRLVRAIARRRSALVAEQLGRFGNAAWGSPRSSEAESGGVRARRRGAGGTFETRPSSGATRMLRQRRERACQASRGRREFDGRP</sequence>
<reference evidence="2 3" key="1">
    <citation type="submission" date="2019-01" db="EMBL/GenBank/DDBJ databases">
        <title>Genome sequences of Streptomyces and Rhizobium isolates collected from root and soil.</title>
        <authorList>
            <person name="Chhettri S."/>
            <person name="Sevigny J.L."/>
            <person name="Sen A."/>
            <person name="Ennis N."/>
            <person name="Tisa L."/>
        </authorList>
    </citation>
    <scope>NUCLEOTIDE SEQUENCE [LARGE SCALE GENOMIC DNA]</scope>
    <source>
        <strain evidence="2 3">San01</strain>
    </source>
</reference>
<dbReference type="AlphaFoldDB" id="A0A437Q211"/>
<organism evidence="2 3">
    <name type="scientific">Streptomyces antnestii</name>
    <dbReference type="NCBI Taxonomy" id="2494256"/>
    <lineage>
        <taxon>Bacteria</taxon>
        <taxon>Bacillati</taxon>
        <taxon>Actinomycetota</taxon>
        <taxon>Actinomycetes</taxon>
        <taxon>Kitasatosporales</taxon>
        <taxon>Streptomycetaceae</taxon>
        <taxon>Streptomyces</taxon>
    </lineage>
</organism>
<feature type="region of interest" description="Disordered" evidence="1">
    <location>
        <begin position="45"/>
        <end position="104"/>
    </location>
</feature>
<accession>A0A437Q211</accession>
<gene>
    <name evidence="2" type="ORF">EOT10_01180</name>
</gene>